<dbReference type="EMBL" id="JAFBBK010000001">
    <property type="protein sequence ID" value="MBM7415517.1"/>
    <property type="molecule type" value="Genomic_DNA"/>
</dbReference>
<sequence>MRSRPTPVLLVTTGLLFALYSALRPYSTEIGTGGAEAFASPLWLAAHVAAMVGFTCLVFVARQARVGALVDTTILLGVALVLPYYGAETFALHAVGQDALDTGRADLLELADPIRYGLLQVSMFGVGLILIAAGAVVLAVRTGGVGAAVFAAGFVLFLPQFYAPPWIRVAHGLLVLIGAVLFARRTATGTDAGASSGDPQSVEGHVSDAR</sequence>
<proteinExistence type="predicted"/>
<name>A0ABS2KU99_9NOCA</name>
<evidence type="ECO:0000256" key="2">
    <source>
        <dbReference type="SAM" id="Phobius"/>
    </source>
</evidence>
<feature type="compositionally biased region" description="Low complexity" evidence="1">
    <location>
        <begin position="189"/>
        <end position="198"/>
    </location>
</feature>
<feature type="transmembrane region" description="Helical" evidence="2">
    <location>
        <begin position="169"/>
        <end position="187"/>
    </location>
</feature>
<dbReference type="RefSeq" id="WP_204868553.1">
    <property type="nucleotide sequence ID" value="NZ_JAFBBK010000001.1"/>
</dbReference>
<keyword evidence="2" id="KW-0472">Membrane</keyword>
<evidence type="ECO:0000256" key="1">
    <source>
        <dbReference type="SAM" id="MobiDB-lite"/>
    </source>
</evidence>
<keyword evidence="2" id="KW-1133">Transmembrane helix</keyword>
<protein>
    <recommendedName>
        <fullName evidence="5">DUF4386 family protein</fullName>
    </recommendedName>
</protein>
<evidence type="ECO:0000313" key="3">
    <source>
        <dbReference type="EMBL" id="MBM7415517.1"/>
    </source>
</evidence>
<keyword evidence="4" id="KW-1185">Reference proteome</keyword>
<evidence type="ECO:0008006" key="5">
    <source>
        <dbReference type="Google" id="ProtNLM"/>
    </source>
</evidence>
<feature type="transmembrane region" description="Helical" evidence="2">
    <location>
        <begin position="117"/>
        <end position="138"/>
    </location>
</feature>
<comment type="caution">
    <text evidence="3">The sequence shown here is derived from an EMBL/GenBank/DDBJ whole genome shotgun (WGS) entry which is preliminary data.</text>
</comment>
<accession>A0ABS2KU99</accession>
<dbReference type="Proteomes" id="UP000703038">
    <property type="component" value="Unassembled WGS sequence"/>
</dbReference>
<gene>
    <name evidence="3" type="ORF">JOE42_002250</name>
</gene>
<reference evidence="3 4" key="1">
    <citation type="submission" date="2021-01" db="EMBL/GenBank/DDBJ databases">
        <title>Genomics of switchgrass bacterial isolates.</title>
        <authorList>
            <person name="Shade A."/>
        </authorList>
    </citation>
    <scope>NUCLEOTIDE SEQUENCE [LARGE SCALE GENOMIC DNA]</scope>
    <source>
        <strain evidence="3 4">PvP111</strain>
    </source>
</reference>
<keyword evidence="2" id="KW-0812">Transmembrane</keyword>
<organism evidence="3 4">
    <name type="scientific">Rhodococcoides corynebacterioides</name>
    <dbReference type="NCBI Taxonomy" id="53972"/>
    <lineage>
        <taxon>Bacteria</taxon>
        <taxon>Bacillati</taxon>
        <taxon>Actinomycetota</taxon>
        <taxon>Actinomycetes</taxon>
        <taxon>Mycobacteriales</taxon>
        <taxon>Nocardiaceae</taxon>
        <taxon>Rhodococcoides</taxon>
    </lineage>
</organism>
<feature type="transmembrane region" description="Helical" evidence="2">
    <location>
        <begin position="42"/>
        <end position="61"/>
    </location>
</feature>
<feature type="transmembrane region" description="Helical" evidence="2">
    <location>
        <begin position="68"/>
        <end position="86"/>
    </location>
</feature>
<evidence type="ECO:0000313" key="4">
    <source>
        <dbReference type="Proteomes" id="UP000703038"/>
    </source>
</evidence>
<feature type="transmembrane region" description="Helical" evidence="2">
    <location>
        <begin position="145"/>
        <end position="163"/>
    </location>
</feature>
<feature type="region of interest" description="Disordered" evidence="1">
    <location>
        <begin position="189"/>
        <end position="210"/>
    </location>
</feature>